<dbReference type="STRING" id="1132855.GCA_000384255_01647"/>
<proteinExistence type="predicted"/>
<feature type="non-terminal residue" evidence="2">
    <location>
        <position position="47"/>
    </location>
</feature>
<accession>A0A351R971</accession>
<sequence length="47" mass="5022">TACENPNTAENAGKEIDIAVEKAEKKIDQASEKMGESSDQAVVEVED</sequence>
<evidence type="ECO:0000313" key="2">
    <source>
        <dbReference type="EMBL" id="HBA08592.1"/>
    </source>
</evidence>
<dbReference type="Proteomes" id="UP000264313">
    <property type="component" value="Unassembled WGS sequence"/>
</dbReference>
<dbReference type="AlphaFoldDB" id="A0A351R971"/>
<feature type="region of interest" description="Disordered" evidence="1">
    <location>
        <begin position="27"/>
        <end position="47"/>
    </location>
</feature>
<evidence type="ECO:0000256" key="1">
    <source>
        <dbReference type="SAM" id="MobiDB-lite"/>
    </source>
</evidence>
<organism evidence="2 3">
    <name type="scientific">Methylotenera mobilis</name>
    <dbReference type="NCBI Taxonomy" id="359408"/>
    <lineage>
        <taxon>Bacteria</taxon>
        <taxon>Pseudomonadati</taxon>
        <taxon>Pseudomonadota</taxon>
        <taxon>Betaproteobacteria</taxon>
        <taxon>Nitrosomonadales</taxon>
        <taxon>Methylophilaceae</taxon>
        <taxon>Methylotenera</taxon>
    </lineage>
</organism>
<name>A0A351R971_9PROT</name>
<gene>
    <name evidence="2" type="ORF">DCW48_02685</name>
</gene>
<feature type="non-terminal residue" evidence="2">
    <location>
        <position position="1"/>
    </location>
</feature>
<evidence type="ECO:0000313" key="3">
    <source>
        <dbReference type="Proteomes" id="UP000264313"/>
    </source>
</evidence>
<protein>
    <submittedName>
        <fullName evidence="2">Transporter</fullName>
    </submittedName>
</protein>
<feature type="compositionally biased region" description="Basic and acidic residues" evidence="1">
    <location>
        <begin position="27"/>
        <end position="36"/>
    </location>
</feature>
<dbReference type="EMBL" id="DNAA01000061">
    <property type="protein sequence ID" value="HBA08592.1"/>
    <property type="molecule type" value="Genomic_DNA"/>
</dbReference>
<reference evidence="2 3" key="1">
    <citation type="journal article" date="2018" name="Nat. Biotechnol.">
        <title>A standardized bacterial taxonomy based on genome phylogeny substantially revises the tree of life.</title>
        <authorList>
            <person name="Parks D.H."/>
            <person name="Chuvochina M."/>
            <person name="Waite D.W."/>
            <person name="Rinke C."/>
            <person name="Skarshewski A."/>
            <person name="Chaumeil P.A."/>
            <person name="Hugenholtz P."/>
        </authorList>
    </citation>
    <scope>NUCLEOTIDE SEQUENCE [LARGE SCALE GENOMIC DNA]</scope>
    <source>
        <strain evidence="2">UBA9958</strain>
    </source>
</reference>
<comment type="caution">
    <text evidence="2">The sequence shown here is derived from an EMBL/GenBank/DDBJ whole genome shotgun (WGS) entry which is preliminary data.</text>
</comment>